<accession>A0A162DQU2</accession>
<dbReference type="SUPFAM" id="SSF53756">
    <property type="entry name" value="UDP-Glycosyltransferase/glycogen phosphorylase"/>
    <property type="match status" value="1"/>
</dbReference>
<dbReference type="EMBL" id="LTAO01000017">
    <property type="protein sequence ID" value="KYG30596.1"/>
    <property type="molecule type" value="Genomic_DNA"/>
</dbReference>
<comment type="caution">
    <text evidence="1">The sequence shown here is derived from an EMBL/GenBank/DDBJ whole genome shotgun (WGS) entry which is preliminary data.</text>
</comment>
<organism evidence="1 2">
    <name type="scientific">Alkalihalobacillus trypoxylicola</name>
    <dbReference type="NCBI Taxonomy" id="519424"/>
    <lineage>
        <taxon>Bacteria</taxon>
        <taxon>Bacillati</taxon>
        <taxon>Bacillota</taxon>
        <taxon>Bacilli</taxon>
        <taxon>Bacillales</taxon>
        <taxon>Bacillaceae</taxon>
        <taxon>Alkalihalobacillus</taxon>
    </lineage>
</organism>
<evidence type="ECO:0000313" key="1">
    <source>
        <dbReference type="EMBL" id="KYG30596.1"/>
    </source>
</evidence>
<dbReference type="CDD" id="cd03801">
    <property type="entry name" value="GT4_PimA-like"/>
    <property type="match status" value="1"/>
</dbReference>
<keyword evidence="2" id="KW-1185">Reference proteome</keyword>
<evidence type="ECO:0008006" key="3">
    <source>
        <dbReference type="Google" id="ProtNLM"/>
    </source>
</evidence>
<name>A0A162DQU2_9BACI</name>
<dbReference type="AlphaFoldDB" id="A0A162DQU2"/>
<gene>
    <name evidence="1" type="ORF">AZF04_19305</name>
</gene>
<dbReference type="STRING" id="519424.AZF04_19305"/>
<dbReference type="PANTHER" id="PTHR12526">
    <property type="entry name" value="GLYCOSYLTRANSFERASE"/>
    <property type="match status" value="1"/>
</dbReference>
<dbReference type="RefSeq" id="WP_061948910.1">
    <property type="nucleotide sequence ID" value="NZ_LTAO01000017.1"/>
</dbReference>
<dbReference type="Proteomes" id="UP000075806">
    <property type="component" value="Unassembled WGS sequence"/>
</dbReference>
<dbReference type="Gene3D" id="3.40.50.2000">
    <property type="entry name" value="Glycogen Phosphorylase B"/>
    <property type="match status" value="2"/>
</dbReference>
<reference evidence="1" key="1">
    <citation type="submission" date="2016-02" db="EMBL/GenBank/DDBJ databases">
        <title>Genome sequence of Bacillus trypoxylicola KCTC 13244(T).</title>
        <authorList>
            <person name="Jeong H."/>
            <person name="Park S.-H."/>
            <person name="Choi S.-K."/>
        </authorList>
    </citation>
    <scope>NUCLEOTIDE SEQUENCE [LARGE SCALE GENOMIC DNA]</scope>
    <source>
        <strain evidence="1">KCTC 13244</strain>
    </source>
</reference>
<dbReference type="OrthoDB" id="9813638at2"/>
<proteinExistence type="predicted"/>
<sequence length="392" mass="44250">MKVVFAHDHVFKESLDGNLYTAGSFNNEVWKRYLNHFDEIIVAARLDSKKVEAINKYNNFDLHQTSFLPIPSLSGPIAQFKNKSEAIEKIKKALIESDALIARLPSEIGNLSIGIAQEMGKPFAVEVVACVWDALWNYGKLQAKIYAPIAFNKMKRAIYNAPYAIYVTNDFLQERYPCSGKIENVSNVEIKDVMEASLEKRLESLNLPKEKYNIGMIGNLNNRIKGWDIALKAIGILNKKGIDFQFHILGDGNKEKWNDMARSLGVDDKLTFTGVLPSGEPVFNWLDKIDVYIQPSFQEGLPRAVIEAMSRGCPVVGSAAGGIPELIDNSCIHRVGDFEGLADSLLNIITNRNFAKEIAVKNHIESRRYQKNILDKKRNNFWNEFLNHINSN</sequence>
<protein>
    <recommendedName>
        <fullName evidence="3">Glycosyl transferase family 1</fullName>
    </recommendedName>
</protein>
<dbReference type="PANTHER" id="PTHR12526:SF630">
    <property type="entry name" value="GLYCOSYLTRANSFERASE"/>
    <property type="match status" value="1"/>
</dbReference>
<dbReference type="Pfam" id="PF13692">
    <property type="entry name" value="Glyco_trans_1_4"/>
    <property type="match status" value="1"/>
</dbReference>
<evidence type="ECO:0000313" key="2">
    <source>
        <dbReference type="Proteomes" id="UP000075806"/>
    </source>
</evidence>